<accession>A0A1E3P0I9</accession>
<evidence type="ECO:0000313" key="2">
    <source>
        <dbReference type="EMBL" id="ODQ58941.1"/>
    </source>
</evidence>
<evidence type="ECO:0000256" key="1">
    <source>
        <dbReference type="RuleBase" id="RU363082"/>
    </source>
</evidence>
<comment type="similarity">
    <text evidence="1">Belongs to the glutaredoxin family.</text>
</comment>
<reference evidence="2 3" key="1">
    <citation type="journal article" date="2016" name="Proc. Natl. Acad. Sci. U.S.A.">
        <title>Comparative genomics of biotechnologically important yeasts.</title>
        <authorList>
            <person name="Riley R."/>
            <person name="Haridas S."/>
            <person name="Wolfe K.H."/>
            <person name="Lopes M.R."/>
            <person name="Hittinger C.T."/>
            <person name="Goeker M."/>
            <person name="Salamov A.A."/>
            <person name="Wisecaver J.H."/>
            <person name="Long T.M."/>
            <person name="Calvey C.H."/>
            <person name="Aerts A.L."/>
            <person name="Barry K.W."/>
            <person name="Choi C."/>
            <person name="Clum A."/>
            <person name="Coughlan A.Y."/>
            <person name="Deshpande S."/>
            <person name="Douglass A.P."/>
            <person name="Hanson S.J."/>
            <person name="Klenk H.-P."/>
            <person name="LaButti K.M."/>
            <person name="Lapidus A."/>
            <person name="Lindquist E.A."/>
            <person name="Lipzen A.M."/>
            <person name="Meier-Kolthoff J.P."/>
            <person name="Ohm R.A."/>
            <person name="Otillar R.P."/>
            <person name="Pangilinan J.L."/>
            <person name="Peng Y."/>
            <person name="Rokas A."/>
            <person name="Rosa C.A."/>
            <person name="Scheuner C."/>
            <person name="Sibirny A.A."/>
            <person name="Slot J.C."/>
            <person name="Stielow J.B."/>
            <person name="Sun H."/>
            <person name="Kurtzman C.P."/>
            <person name="Blackwell M."/>
            <person name="Grigoriev I.V."/>
            <person name="Jeffries T.W."/>
        </authorList>
    </citation>
    <scope>NUCLEOTIDE SEQUENCE [LARGE SCALE GENOMIC DNA]</scope>
    <source>
        <strain evidence="3">ATCC 58044 / CBS 1984 / NCYC 433 / NRRL Y-366-8</strain>
    </source>
</reference>
<dbReference type="PANTHER" id="PTHR33558">
    <property type="entry name" value="GLUTAREDOXIN-LIKE PROTEIN C5ORF63 HOMOLOG"/>
    <property type="match status" value="1"/>
</dbReference>
<evidence type="ECO:0000313" key="3">
    <source>
        <dbReference type="Proteomes" id="UP000094112"/>
    </source>
</evidence>
<dbReference type="PANTHER" id="PTHR33558:SF1">
    <property type="entry name" value="GLUTAREDOXIN-LIKE PROTEIN C5ORF63 HOMOLOG"/>
    <property type="match status" value="1"/>
</dbReference>
<dbReference type="STRING" id="683960.A0A1E3P0I9"/>
<dbReference type="GeneID" id="30200797"/>
<name>A0A1E3P0I9_WICAA</name>
<keyword evidence="3" id="KW-1185">Reference proteome</keyword>
<dbReference type="Proteomes" id="UP000094112">
    <property type="component" value="Unassembled WGS sequence"/>
</dbReference>
<dbReference type="Gene3D" id="3.40.30.10">
    <property type="entry name" value="Glutaredoxin"/>
    <property type="match status" value="1"/>
</dbReference>
<dbReference type="SUPFAM" id="SSF52833">
    <property type="entry name" value="Thioredoxin-like"/>
    <property type="match status" value="1"/>
</dbReference>
<dbReference type="InterPro" id="IPR052565">
    <property type="entry name" value="Glutaredoxin-like_YDR286C"/>
</dbReference>
<proteinExistence type="inferred from homology"/>
<dbReference type="RefSeq" id="XP_019038148.1">
    <property type="nucleotide sequence ID" value="XM_019183551.1"/>
</dbReference>
<dbReference type="EMBL" id="KV454211">
    <property type="protein sequence ID" value="ODQ58941.1"/>
    <property type="molecule type" value="Genomic_DNA"/>
</dbReference>
<dbReference type="InterPro" id="IPR036249">
    <property type="entry name" value="Thioredoxin-like_sf"/>
</dbReference>
<gene>
    <name evidence="2" type="ORF">WICANDRAFT_63448</name>
</gene>
<sequence>MFRSSALIRPFTASNHTARWFSSTAFNSQKITLTLFAKDGCSLCDKAKVVVEEVRDNETMANKFNLQYVDITQPLNKQWWDAYCFDVPVLHVDRTNQEDPVKFMHYLNSEKIIEEINK</sequence>
<dbReference type="InterPro" id="IPR008554">
    <property type="entry name" value="Glutaredoxin-like"/>
</dbReference>
<dbReference type="Pfam" id="PF05768">
    <property type="entry name" value="Glrx-like"/>
    <property type="match status" value="1"/>
</dbReference>
<protein>
    <recommendedName>
        <fullName evidence="1">Glutaredoxin-like protein</fullName>
    </recommendedName>
</protein>
<keyword evidence="1" id="KW-0813">Transport</keyword>
<dbReference type="AlphaFoldDB" id="A0A1E3P0I9"/>
<dbReference type="OrthoDB" id="429967at2759"/>
<organism evidence="2 3">
    <name type="scientific">Wickerhamomyces anomalus (strain ATCC 58044 / CBS 1984 / NCYC 433 / NRRL Y-366-8)</name>
    <name type="common">Yeast</name>
    <name type="synonym">Hansenula anomala</name>
    <dbReference type="NCBI Taxonomy" id="683960"/>
    <lineage>
        <taxon>Eukaryota</taxon>
        <taxon>Fungi</taxon>
        <taxon>Dikarya</taxon>
        <taxon>Ascomycota</taxon>
        <taxon>Saccharomycotina</taxon>
        <taxon>Saccharomycetes</taxon>
        <taxon>Phaffomycetales</taxon>
        <taxon>Wickerhamomycetaceae</taxon>
        <taxon>Wickerhamomyces</taxon>
    </lineage>
</organism>
<keyword evidence="1" id="KW-0249">Electron transport</keyword>